<feature type="compositionally biased region" description="Low complexity" evidence="8">
    <location>
        <begin position="391"/>
        <end position="423"/>
    </location>
</feature>
<dbReference type="PROSITE" id="PS50011">
    <property type="entry name" value="PROTEIN_KINASE_DOM"/>
    <property type="match status" value="1"/>
</dbReference>
<feature type="domain" description="Protein kinase" evidence="9">
    <location>
        <begin position="42"/>
        <end position="300"/>
    </location>
</feature>
<protein>
    <recommendedName>
        <fullName evidence="1">non-specific serine/threonine protein kinase</fullName>
        <ecNumber evidence="1">2.7.11.1</ecNumber>
    </recommendedName>
</protein>
<evidence type="ECO:0000256" key="2">
    <source>
        <dbReference type="ARBA" id="ARBA00022527"/>
    </source>
</evidence>
<dbReference type="PROSITE" id="PS00108">
    <property type="entry name" value="PROTEIN_KINASE_ST"/>
    <property type="match status" value="1"/>
</dbReference>
<dbReference type="PANTHER" id="PTHR43289:SF6">
    <property type="entry name" value="SERINE_THREONINE-PROTEIN KINASE NEKL-3"/>
    <property type="match status" value="1"/>
</dbReference>
<dbReference type="CDD" id="cd14014">
    <property type="entry name" value="STKc_PknB_like"/>
    <property type="match status" value="1"/>
</dbReference>
<evidence type="ECO:0000259" key="9">
    <source>
        <dbReference type="PROSITE" id="PS50011"/>
    </source>
</evidence>
<gene>
    <name evidence="10" type="primary">pknK_2</name>
    <name evidence="10" type="ORF">NCTC11923_02170</name>
</gene>
<keyword evidence="6 7" id="KW-0067">ATP-binding</keyword>
<proteinExistence type="predicted"/>
<feature type="region of interest" description="Disordered" evidence="8">
    <location>
        <begin position="328"/>
        <end position="355"/>
    </location>
</feature>
<dbReference type="GO" id="GO:0004674">
    <property type="term" value="F:protein serine/threonine kinase activity"/>
    <property type="evidence" value="ECO:0007669"/>
    <property type="project" value="UniProtKB-KW"/>
</dbReference>
<feature type="binding site" evidence="7">
    <location>
        <position position="71"/>
    </location>
    <ligand>
        <name>ATP</name>
        <dbReference type="ChEBI" id="CHEBI:30616"/>
    </ligand>
</feature>
<dbReference type="EC" id="2.7.11.1" evidence="1"/>
<feature type="compositionally biased region" description="Pro residues" evidence="8">
    <location>
        <begin position="11"/>
        <end position="22"/>
    </location>
</feature>
<keyword evidence="5 10" id="KW-0418">Kinase</keyword>
<evidence type="ECO:0000256" key="8">
    <source>
        <dbReference type="SAM" id="MobiDB-lite"/>
    </source>
</evidence>
<feature type="region of interest" description="Disordered" evidence="8">
    <location>
        <begin position="391"/>
        <end position="428"/>
    </location>
</feature>
<evidence type="ECO:0000256" key="4">
    <source>
        <dbReference type="ARBA" id="ARBA00022741"/>
    </source>
</evidence>
<dbReference type="Pfam" id="PF00069">
    <property type="entry name" value="Pkinase"/>
    <property type="match status" value="1"/>
</dbReference>
<dbReference type="STRING" id="1278298.GCA_000428685_02568"/>
<dbReference type="InterPro" id="IPR017441">
    <property type="entry name" value="Protein_kinase_ATP_BS"/>
</dbReference>
<evidence type="ECO:0000313" key="11">
    <source>
        <dbReference type="Proteomes" id="UP000276899"/>
    </source>
</evidence>
<evidence type="ECO:0000256" key="1">
    <source>
        <dbReference type="ARBA" id="ARBA00012513"/>
    </source>
</evidence>
<reference evidence="10 11" key="1">
    <citation type="submission" date="2018-12" db="EMBL/GenBank/DDBJ databases">
        <authorList>
            <consortium name="Pathogen Informatics"/>
        </authorList>
    </citation>
    <scope>NUCLEOTIDE SEQUENCE [LARGE SCALE GENOMIC DNA]</scope>
    <source>
        <strain evidence="10 11">NCTC11923</strain>
    </source>
</reference>
<keyword evidence="4 7" id="KW-0547">Nucleotide-binding</keyword>
<dbReference type="InterPro" id="IPR008271">
    <property type="entry name" value="Ser/Thr_kinase_AS"/>
</dbReference>
<evidence type="ECO:0000313" key="10">
    <source>
        <dbReference type="EMBL" id="VEG75499.1"/>
    </source>
</evidence>
<dbReference type="EMBL" id="LR134363">
    <property type="protein sequence ID" value="VEG75499.1"/>
    <property type="molecule type" value="Genomic_DNA"/>
</dbReference>
<organism evidence="10 11">
    <name type="scientific">Actinomyces slackii</name>
    <dbReference type="NCBI Taxonomy" id="52774"/>
    <lineage>
        <taxon>Bacteria</taxon>
        <taxon>Bacillati</taxon>
        <taxon>Actinomycetota</taxon>
        <taxon>Actinomycetes</taxon>
        <taxon>Actinomycetales</taxon>
        <taxon>Actinomycetaceae</taxon>
        <taxon>Actinomyces</taxon>
    </lineage>
</organism>
<dbReference type="InterPro" id="IPR011009">
    <property type="entry name" value="Kinase-like_dom_sf"/>
</dbReference>
<keyword evidence="2" id="KW-0723">Serine/threonine-protein kinase</keyword>
<dbReference type="Proteomes" id="UP000276899">
    <property type="component" value="Chromosome"/>
</dbReference>
<evidence type="ECO:0000256" key="3">
    <source>
        <dbReference type="ARBA" id="ARBA00022679"/>
    </source>
</evidence>
<dbReference type="KEGG" id="asla:NCTC11923_02170"/>
<evidence type="ECO:0000256" key="7">
    <source>
        <dbReference type="PROSITE-ProRule" id="PRU10141"/>
    </source>
</evidence>
<dbReference type="AlphaFoldDB" id="A0A3S4U3B7"/>
<name>A0A3S4U3B7_9ACTO</name>
<keyword evidence="3 10" id="KW-0808">Transferase</keyword>
<feature type="compositionally biased region" description="Low complexity" evidence="8">
    <location>
        <begin position="328"/>
        <end position="346"/>
    </location>
</feature>
<dbReference type="SMART" id="SM00220">
    <property type="entry name" value="S_TKc"/>
    <property type="match status" value="1"/>
</dbReference>
<keyword evidence="11" id="KW-1185">Reference proteome</keyword>
<accession>A0A3S4U3B7</accession>
<dbReference type="PANTHER" id="PTHR43289">
    <property type="entry name" value="MITOGEN-ACTIVATED PROTEIN KINASE KINASE KINASE 20-RELATED"/>
    <property type="match status" value="1"/>
</dbReference>
<dbReference type="GO" id="GO:0005524">
    <property type="term" value="F:ATP binding"/>
    <property type="evidence" value="ECO:0007669"/>
    <property type="project" value="UniProtKB-UniRule"/>
</dbReference>
<dbReference type="Gene3D" id="1.10.510.10">
    <property type="entry name" value="Transferase(Phosphotransferase) domain 1"/>
    <property type="match status" value="1"/>
</dbReference>
<evidence type="ECO:0000256" key="5">
    <source>
        <dbReference type="ARBA" id="ARBA00022777"/>
    </source>
</evidence>
<sequence length="527" mass="54019">MGDHSGVTTEFPPPETAAPEPDPGSRPHLADTLSTPYTIAGVQLHSVLGRGGFATVYAGIQGSLERPVAVKIDSRPLDDPRNKRRFMREVQAASRIAGHPHVVSLIDTGVLPDARPYLIMELCSGGSLADLVAKGPTEPADAVALVTAACSGLAAAHAAGVMHRDIKPANILLDAYGSPRLSDFGIASVEREGQDPTVTLECLTPDFAPPEAFMLSRPGPQGDVWSMGAVLFALLTGRGPRRGPDGVARSLPEIVRCLEDPLDLRDPQVPAAVLPLLEQAMAPEPEDRFASGRELASALYQVRGQLGAGRLTVSGPLASLRLAEAGPAASAASAGSGKSRMRSAGSSRRRTRRGVKRWPAALAGLAAGLALGAVGGWETAAIMLPRISPAHAASPGATSSASSVSPVSPASSQQSPAPSQGPANTPPAEVGACLSGIVSVSGVSSAREVDCSEPHHWEVFAVGTLAESTSGFTDADLAADPNVQDVCTAEAAGARGGSDPEITVLGPSEVEWRTTSNRGFSCAVATS</sequence>
<dbReference type="InterPro" id="IPR000719">
    <property type="entry name" value="Prot_kinase_dom"/>
</dbReference>
<evidence type="ECO:0000256" key="6">
    <source>
        <dbReference type="ARBA" id="ARBA00022840"/>
    </source>
</evidence>
<dbReference type="PROSITE" id="PS00107">
    <property type="entry name" value="PROTEIN_KINASE_ATP"/>
    <property type="match status" value="1"/>
</dbReference>
<dbReference type="SUPFAM" id="SSF56112">
    <property type="entry name" value="Protein kinase-like (PK-like)"/>
    <property type="match status" value="1"/>
</dbReference>
<feature type="region of interest" description="Disordered" evidence="8">
    <location>
        <begin position="1"/>
        <end position="29"/>
    </location>
</feature>